<protein>
    <recommendedName>
        <fullName evidence="3">Portal protein</fullName>
    </recommendedName>
</protein>
<organism evidence="2">
    <name type="scientific">marine sediment metagenome</name>
    <dbReference type="NCBI Taxonomy" id="412755"/>
    <lineage>
        <taxon>unclassified sequences</taxon>
        <taxon>metagenomes</taxon>
        <taxon>ecological metagenomes</taxon>
    </lineage>
</organism>
<gene>
    <name evidence="2" type="ORF">LCGC14_1305280</name>
</gene>
<name>A0A0F9L8S3_9ZZZZ</name>
<accession>A0A0F9L8S3</accession>
<dbReference type="AlphaFoldDB" id="A0A0F9L8S3"/>
<dbReference type="EMBL" id="LAZR01007656">
    <property type="protein sequence ID" value="KKM83836.1"/>
    <property type="molecule type" value="Genomic_DNA"/>
</dbReference>
<evidence type="ECO:0000313" key="2">
    <source>
        <dbReference type="EMBL" id="KKM83836.1"/>
    </source>
</evidence>
<feature type="region of interest" description="Disordered" evidence="1">
    <location>
        <begin position="535"/>
        <end position="579"/>
    </location>
</feature>
<evidence type="ECO:0008006" key="3">
    <source>
        <dbReference type="Google" id="ProtNLM"/>
    </source>
</evidence>
<evidence type="ECO:0000256" key="1">
    <source>
        <dbReference type="SAM" id="MobiDB-lite"/>
    </source>
</evidence>
<sequence>MDTLTLIKNRMQELNPLHLRMDKTRERVYNTPYVMPSLSDPSKPMDNVINVTMPYAAIIANTVINDLMTSFRQTIVDGDISATSRVYIEGFVNNNRDEADELLVNSSWHASLKEIWCSHVCIRSFIGVRWVSQIIDGKYVIDILPMDMRYVSYEYGNDGQNWVNNRTFRPKWLLEQRYAKQLEKKGASLHGDSNVDIQVDDWWSSERKELYIGGDLLIDQKNPFGEPPFVIAAPATGFMLRDKEYIEHDSEDILYLVRGVLDELNRTASIEQTKGAETIRPPYIQETPQEDSKPAKGVPTTGQVKKYKAGEQPQLLQTPDINNAFLTGRADLSKIVQMGGVNDIDLGNVSQTVSAVWITAQAGIRKKFSGPRLKAIAQGDQQLARLMIRQAKKAVELESGSPDIIVGGMGRKKTYSADKLGDPDKYGVRIELRSQSKTEEIANLAQYEAAQDLPTRWRLEHILGVDDPDAIIREMDFEEAKRMDPAIGLSEDGISLAREAEDIEDEEEADLMKLQSMMLIERAVALLKERLNPSPVALPGQETKPKQLTQGKPLVQLPKLLEGVSEANTPQQPREVAAQ</sequence>
<comment type="caution">
    <text evidence="2">The sequence shown here is derived from an EMBL/GenBank/DDBJ whole genome shotgun (WGS) entry which is preliminary data.</text>
</comment>
<proteinExistence type="predicted"/>
<reference evidence="2" key="1">
    <citation type="journal article" date="2015" name="Nature">
        <title>Complex archaea that bridge the gap between prokaryotes and eukaryotes.</title>
        <authorList>
            <person name="Spang A."/>
            <person name="Saw J.H."/>
            <person name="Jorgensen S.L."/>
            <person name="Zaremba-Niedzwiedzka K."/>
            <person name="Martijn J."/>
            <person name="Lind A.E."/>
            <person name="van Eijk R."/>
            <person name="Schleper C."/>
            <person name="Guy L."/>
            <person name="Ettema T.J."/>
        </authorList>
    </citation>
    <scope>NUCLEOTIDE SEQUENCE</scope>
</reference>